<feature type="region of interest" description="Disordered" evidence="1">
    <location>
        <begin position="2370"/>
        <end position="2395"/>
    </location>
</feature>
<feature type="compositionally biased region" description="Low complexity" evidence="1">
    <location>
        <begin position="3256"/>
        <end position="3274"/>
    </location>
</feature>
<feature type="compositionally biased region" description="Polar residues" evidence="1">
    <location>
        <begin position="2659"/>
        <end position="2670"/>
    </location>
</feature>
<dbReference type="InterPro" id="IPR056742">
    <property type="entry name" value="BLTP1_C"/>
</dbReference>
<feature type="region of interest" description="Disordered" evidence="1">
    <location>
        <begin position="3744"/>
        <end position="3767"/>
    </location>
</feature>
<feature type="compositionally biased region" description="Acidic residues" evidence="1">
    <location>
        <begin position="2255"/>
        <end position="2272"/>
    </location>
</feature>
<dbReference type="PANTHER" id="PTHR31640">
    <property type="entry name" value="TRANSMEMBRANE PROTEIN KIAA1109"/>
    <property type="match status" value="1"/>
</dbReference>
<feature type="compositionally biased region" description="Polar residues" evidence="1">
    <location>
        <begin position="2723"/>
        <end position="2733"/>
    </location>
</feature>
<reference evidence="4" key="1">
    <citation type="submission" date="2021-06" db="EMBL/GenBank/DDBJ databases">
        <authorList>
            <person name="Hodson N. C."/>
            <person name="Mongue J. A."/>
            <person name="Jaron S. K."/>
        </authorList>
    </citation>
    <scope>NUCLEOTIDE SEQUENCE</scope>
</reference>
<comment type="caution">
    <text evidence="4">The sequence shown here is derived from an EMBL/GenBank/DDBJ whole genome shotgun (WGS) entry which is preliminary data.</text>
</comment>
<dbReference type="GO" id="GO:0098793">
    <property type="term" value="C:presynapse"/>
    <property type="evidence" value="ECO:0007669"/>
    <property type="project" value="GOC"/>
</dbReference>
<sequence>MTELGEFDMDMSSSESQVEPQWLDVSSYAALPLGDQSLSLDNMTTKNVQEFIASSNFTLFLLSLVCAISWIVYITFYSSRVTGLVLTKITNRFIKSGYIKIGSLSLSVLSGKVMFRDVAYITEDFSVRVQDGWIIFRWWRAYVPKDISEDMSHSDTRLSILLNGCEYHLYNRSEFYSRLEKLFGLDAHIIPGGSKTPDKGDNVGKSHPKPPSAVGYSWRDLIPVIKLELCSGRVVFGNMLVPYTLAVVVEEAHLIYTTKPAASKLDHFMHIVKCRGENFKILLSQSPKYTGLKDEPPRLMGEGFGILTSNKVELYYYMDEPGVVPNEPEMLLLANGDTVEANPPIWGIDIKCGKGTDFSYGPWADRQRDLLYKIFFPQDYQPLKPTSPPSPGEERQIQSFDIRVSTLNEATIDILFSKDQETNAVHMNISPGSYLEITIPWVVHSDGYTTKITGQFLHLEASTSLQFRNLVNSETLQFNIKSHYPLHWNDHQEWVLNLTGCKASAYLTFAHKWFFQALINDWSSRTPPDLLHFVPYTWKINFCLKEFELITPANEYNWIDCSSQHHENMLVAACGELFELSFDLPFDEFLPETVPFKFWIQVEGGDLNFYIPEVSTAYVTIDALRRNGKILNRDGSIKWNLAPPENITVSSKVSGGGSSSNKVKRWRNICQPSCGWIECWSVPICAVSIAFTYHPMPPLGPTPQADVTTPEKEELLLSPIRMPGDRDPSKKPTCSPLIVSDFDPLSLPADKVHVELEVGPSVLLLYGTLLKLLINLKENVFGDSQGFIDMEKFKSGCSSNYDLKSANRNVFTNKDCEAPKLDLREYRPLEVTVSCTLHDIRAHLLKNCSEKDPPCPTICIERFGFEMNKKYKETQLQVLLSPIMLIASDNFDRSESGDKHLQEGYLMLSGLQVRGHAMFSNEGRSLDQETLEYGWLIEIQLGKLSGRLTTPHLENIVTSCETFFILVLDVENSLRSSQSYLLCHHGSNQFECPLMNIESCGVDSGIIGGSGEDIITETIPSTPNTASANVTVHDTKPIKICPTSEDIKYKMVRVSVDAIDIYLVEGGTALSLWVSPIRFALCNLHGYVMKEGFTLLIPNVQLRHFVMVNPSFTKFQFSDLNIIQSSSETMTASWTSKVEPTASIPQSPTSTSAQSWSYLWLEAGAVAFGPLCVEMAMKGSTATLATQSNFLVKHDKKTKRLWFLWKPDKNKDLGGNETNKLNEKVKKCGCVGGCSFFGTNKSGDRFFWPSRKDWIDGINVACFRVNKPGEDVGFGQSILKPSVLVFDTPPYTTQGASLLELHSEWTRESLPKSGKAPFTFKPSLLADLSHTSSSVPSNRSDRISTVGSTLQSSKTRRFSQPSQPALKRQSRINESLQLKQGSDTKLNCDDDENLLKPPSTEQSKFSGRTGSCSSDSKLGVEYFQSVDETEESVSTDESNKTLPKPVASTLSGTEMEETIDETLNNLKKPWAGSFTSLDSLSDVSFISALSVQEECMVNLQMHLNKPIAESSLLMPCYMSHLTQLKCDNWHVTAPVIASDSIGLAPFVQNQDGKLIYAASKYTPFFEPLVDGFTTLAMVGVDCLSDSLKRSPPSSSCMNTPSQTHFWETPTGTGFGRPDHMKDKFDSNSDEEFYRTVVFSESHSLAMNTSSECTTIVVRTKNDINIMVSPMLLEALQKFIEAMTPTLSHLHPLSVVNHLHNKCISRVEKANLLKKEKSILLSKIQNSKRNTAIRMEEASPVHANIYEEITQTAIQGSVSLPKINVTLLQASVVEEVISFSALDNIRDLMCVSMLAVAIEKTNIHFLFREQTKKTVQVLHRPSILPKAQKKRKSKVSTTESMLSEPVFIENSEQQSELVSTSVDIHRIHAQLRRLKNDSSILREAVITAIPNQHSKVLFRFAKIPSGLQDMKDHTCSDSLRDNTKESVYPSNPAGESGDMFKAESDSHSSFNPSLAQTRCPDEKLGFIMCECGLEGISLKGVKNIEAPTKHEEKEETVSVTLCNENYSAPDRASTPNLASTIETFTSDKEATLVGDSREDFVNDSICSNPKPPPSEIECKELREIDKKPDTANASCVIQFQVMWYNFAAPPQTPITRKIDYTRVDWNLVSTASTAINAWLNPIDQLTLAIISLIRGYGKRSTGLLASLMAEALEVQAIHQPIKSKYGKLTPLAKTLQEDPSCQLCIVLQRYISLTTSAEIEANVSDVRLPQLSTLRQGVIVLSRQWKNVLYTPLLLEHNLKSKKSKNFTVTFTLPQSEEESPGSEGELSAEETTDERATLLDTEGGTVSLQSMRFKRSRGSNVSTLSESSCLNNTNAHKTLPSQSILSSTRASDVYPYTEDGKQQNVAFTAANSGKEKRKCGSVASIVTGNWSTSSEDTENNIESEKSTPGRPNKKLNQSSIIRQVNEWNANNEAANDAHDNKTQTARLSAMMSEQSHEESLLLGAHSKFPQHPSLMLLDAHVIFQPLLSSMGLMPQQIMGYSLDKWGSHMSIRASIDVLKIDIVESEGKGVGRGSFKSNSKHTNSFVLNIPPETPAFLCEKIALEGDFQKSTDLSRTVLSNKSMIYLSRNYWKKQTKSAIIFSLNIDYISQQVNMPLLRLLHQITTMYQNVRETQMELREQRPVENVDSNVLHKNSSSSGSDIPDQVLASARTNEKKGSKSMTNLPATNIQTPSNNTNTLSPNAATTSTVRAPMPATRTQSFAQRFKSTSKAVIGHKGVLDGMRTSSASQTPTSVRGPEFPDGVAKSQPSETNVPAAITHPNCWKTIYYLLDLYATRPETKTIINNRSQIIPDGPDGYHARALRLNSGKVYDAKEHLDDMEKGLTQETLVQPTYATSSLEKQKDYLLENPRISVFGVARIQRTRLLASLSGLKLEAEITNLQASSCYKKKLRPVAVDLNLTGHVGQAMIVLLEGIAPSQQTVVKVSVSKSGALYSSVSKRSKDKNCALLTIGPVNIDIPQHPVVLHGMMTRSTKQLSNTLQEFRVNRTSSRISRGTTFDEVDFAAHLPHLPQHVVPEVIPEKQKKATDTAFFQPLVMQFTIVVESLSITAALLPSLQAQYKMEKVKSCGVTGSKAKFQITLPAHTLSFTTKLTIPSAEANLPSAASISLPEVNVLAEYIQDGKSPADAQILDGVVLRHGNYLSATANIGTFEHCLTTDLLNHLVFVQKVFMKEVNEVVLKMSGGDKPVPLWDDESSSSLRSLLFTLVVNLTSIQITATTPTNTAVRLETGQLEFQMSNRVQGMTTSYKHSSNHGKVPPTNTMSTNNSSSSHPRPSAYNNKVFIKAQVDVNLSLGQLIRNMVFEEADSEYQQYAFFKTRIGLRNALSDEMSGADADKEVVLITLFRPLIYVQPIAVDKAILVWLNYKNAYEYWNEQRSSLNTEVLAAMPTQVTIDRPQINELNEQSSILFLQLTVDDMGISIPLNPSPHSWGGRGETENRGAVVVTLESTSISACSSGSLVSKGRFTGLCFRFTDDMVSMDDWKPNLHDPTVMNFCVVSEGTYEVCSRTTSQYQQSENAKWFLNVKWQMEGVDMHIDVNIGKQLSALGHTLTTLAAFEEEEDENSSERENILRSQDLLDYGSGTPGRSMSQESVTLRRQKSQAGDSLPSFVTDLTLGPRQKRTLLEKEMNERVTLIADLKRKGASNSVIEEERRRLQELENVAFKDFRRDWMKKLRRQSTKAASIKDKFGLGSSKPLHMRSKSLAVSSPVSESRNGLGRFSSDPIFKGTLDALGLSMDLAIPVDLAPSPSSDSSPREGPSRSSSLRFSRAKQRVTFGEAQRQYSVDSANNVTTPEDDDEYIGVWLENGSSDSKSGLEGDTIDSIGGHMTPGSSMSHKAQEPNVDLELDVKVFINSGKCVLHTKPKDEDTEMRARKKSERSGSGYDSLLHIGSPMSSRKNRQAVNSSRIKSPFGNSASQTDVTVFHIPGLDVKIHYDSHILYDFKERDSAYGLGKPTHERSDSGSSSGTTGGINQSLGRKGGTKKGNLFAWTTLHSVPEETIISPHILDFLEQTLEPIPLPANQKSFDGASMATDAASGVASTYYASFPVDVVVYFHMQPSTFRFSCQPVSRVECMLRLPSLEIVFSSKRAEEEQDEFGTPSVMSTKLKSSRYSGDLGMSKEKELGGNSSQHLAVGGLSVTGCLSDFSVYIFHPYGAAKKSAGEWSPLSDNERKDSVSMNVEFVKFNLSRSRKIHVTVANPVLERDSKSFHQNSTEQQQAAIRFSTIVDIGSASFKYDMRRLTEILAFPKAWYRRSIVRRLFLGDLSTASTLGDDSSSTQGHVSESDSPLPTRAEERRNSVTAGFSQSQKDKLRLNLELEKERRRGVFPGSKASSKAFLDELNNEPASGASTWETLVLFAVNFTKLNVQMNMGNVMGNVSWLIRDAKSEGRLSIGSTGHKNLYIGIGLDSSYIDAKGGIVAGTFELTHLNTFLRSKEDPGVEPHHTVGFKMYGLELRLDFMGTSVLMGRVSGLEVTLKDEWQVRGSRRPQSDVALATYRPAMIFIHGDMCWDQLQLMISKSTTVDLLKMHCKLEEFFSQQFKSSKWVFSTLQVENSSSASMPKKQKKKIPETGMWEELRHHRHWQQVLEKVSLLNISSLLMPLPQTGTVLGGTMDLHGKAQETHSQDLDAGAVHVVQNLNFSLGQQNQQAMTINNSHHESMAIVCRITRNVMFPPQFRTLQEWFHYAFAPSEIDDVHRFPSLERERERMERERADSGGSERRTPARLHDPNHNREVIFALPSMELFFKTEHFQACKTPETTGTRPIVECSFITEFGDHIFVTVDAEAFFFLHDLITSYIKEKEKLVSAQLAAGRSQSPSLPLGERDGHVKTSSTSSASSDDTSYSFGNKSSLAPPGMDEATLQRDWREFHCKTWQLEPTVRLLSWSAELGYGVDYILHKLGFSHARITIPKWMQRGFMDPLDKVLSVLVFRMIDVAKSENQNRES</sequence>
<dbReference type="Proteomes" id="UP000708208">
    <property type="component" value="Unassembled WGS sequence"/>
</dbReference>
<evidence type="ECO:0000259" key="3">
    <source>
        <dbReference type="SMART" id="SM01220"/>
    </source>
</evidence>
<dbReference type="InterPro" id="IPR033616">
    <property type="entry name" value="BLTP1"/>
</dbReference>
<gene>
    <name evidence="4" type="ORF">AFUS01_LOCUS23044</name>
</gene>
<feature type="compositionally biased region" description="Polar residues" evidence="1">
    <location>
        <begin position="1372"/>
        <end position="1385"/>
    </location>
</feature>
<feature type="region of interest" description="Disordered" evidence="1">
    <location>
        <begin position="4268"/>
        <end position="4306"/>
    </location>
</feature>
<feature type="region of interest" description="Disordered" evidence="1">
    <location>
        <begin position="2621"/>
        <end position="2678"/>
    </location>
</feature>
<feature type="compositionally biased region" description="Low complexity" evidence="1">
    <location>
        <begin position="4828"/>
        <end position="4842"/>
    </location>
</feature>
<dbReference type="InterPro" id="IPR047104">
    <property type="entry name" value="BLTP1_N"/>
</dbReference>
<protein>
    <recommendedName>
        <fullName evidence="3">Bridge-like lipid transfer protein family member 1 C-terminal domain-containing protein</fullName>
    </recommendedName>
</protein>
<dbReference type="EMBL" id="CAJVCH010274173">
    <property type="protein sequence ID" value="CAG7734667.1"/>
    <property type="molecule type" value="Genomic_DNA"/>
</dbReference>
<feature type="region of interest" description="Disordered" evidence="1">
    <location>
        <begin position="3861"/>
        <end position="3909"/>
    </location>
</feature>
<proteinExistence type="predicted"/>
<feature type="region of interest" description="Disordered" evidence="1">
    <location>
        <begin position="2251"/>
        <end position="2282"/>
    </location>
</feature>
<feature type="region of interest" description="Disordered" evidence="1">
    <location>
        <begin position="1915"/>
        <end position="1953"/>
    </location>
</feature>
<feature type="compositionally biased region" description="Polar residues" evidence="1">
    <location>
        <begin position="2626"/>
        <end position="2640"/>
    </location>
</feature>
<dbReference type="GO" id="GO:0048488">
    <property type="term" value="P:synaptic vesicle endocytosis"/>
    <property type="evidence" value="ECO:0007669"/>
    <property type="project" value="TreeGrafter"/>
</dbReference>
<feature type="region of interest" description="Disordered" evidence="1">
    <location>
        <begin position="3573"/>
        <end position="3610"/>
    </location>
</feature>
<feature type="compositionally biased region" description="Polar residues" evidence="1">
    <location>
        <begin position="4268"/>
        <end position="4286"/>
    </location>
</feature>
<feature type="compositionally biased region" description="Polar residues" evidence="1">
    <location>
        <begin position="3702"/>
        <end position="3712"/>
    </location>
</feature>
<dbReference type="Pfam" id="PF25040">
    <property type="entry name" value="BLTP1_C"/>
    <property type="match status" value="5"/>
</dbReference>
<feature type="region of interest" description="Disordered" evidence="1">
    <location>
        <begin position="3804"/>
        <end position="3837"/>
    </location>
</feature>
<name>A0A8J2KBL6_9HEXA</name>
<keyword evidence="5" id="KW-1185">Reference proteome</keyword>
<feature type="compositionally biased region" description="Basic and acidic residues" evidence="1">
    <location>
        <begin position="3861"/>
        <end position="3870"/>
    </location>
</feature>
<feature type="region of interest" description="Disordered" evidence="1">
    <location>
        <begin position="3680"/>
        <end position="3716"/>
    </location>
</feature>
<dbReference type="SMART" id="SM01220">
    <property type="entry name" value="FSA_C"/>
    <property type="match status" value="1"/>
</dbReference>
<feature type="domain" description="Bridge-like lipid transfer protein family member 1 C-terminal" evidence="3">
    <location>
        <begin position="4328"/>
        <end position="4932"/>
    </location>
</feature>
<feature type="transmembrane region" description="Helical" evidence="2">
    <location>
        <begin position="57"/>
        <end position="76"/>
    </location>
</feature>
<dbReference type="PANTHER" id="PTHR31640:SF1">
    <property type="entry name" value="BRIDGE-LIKE LIPID TRANSFER PROTEIN FAMILY MEMBER 1"/>
    <property type="match status" value="1"/>
</dbReference>
<evidence type="ECO:0000256" key="1">
    <source>
        <dbReference type="SAM" id="MobiDB-lite"/>
    </source>
</evidence>
<feature type="region of interest" description="Disordered" evidence="1">
    <location>
        <begin position="4812"/>
        <end position="4853"/>
    </location>
</feature>
<feature type="region of interest" description="Disordered" evidence="1">
    <location>
        <begin position="3950"/>
        <end position="3978"/>
    </location>
</feature>
<keyword evidence="2" id="KW-1133">Transmembrane helix</keyword>
<feature type="region of interest" description="Disordered" evidence="1">
    <location>
        <begin position="1329"/>
        <end position="1451"/>
    </location>
</feature>
<evidence type="ECO:0000313" key="5">
    <source>
        <dbReference type="Proteomes" id="UP000708208"/>
    </source>
</evidence>
<feature type="compositionally biased region" description="Polar residues" evidence="1">
    <location>
        <begin position="3891"/>
        <end position="3909"/>
    </location>
</feature>
<dbReference type="InterPro" id="IPR056741">
    <property type="entry name" value="BLTP1_M"/>
</dbReference>
<dbReference type="Pfam" id="PF20413">
    <property type="entry name" value="BLTP1_N"/>
    <property type="match status" value="1"/>
</dbReference>
<feature type="compositionally biased region" description="Polar residues" evidence="1">
    <location>
        <begin position="3583"/>
        <end position="3602"/>
    </location>
</feature>
<dbReference type="Pfam" id="PF25039">
    <property type="entry name" value="BLTP1_M"/>
    <property type="match status" value="2"/>
</dbReference>
<feature type="compositionally biased region" description="Polar residues" evidence="1">
    <location>
        <begin position="1329"/>
        <end position="1363"/>
    </location>
</feature>
<accession>A0A8J2KBL6</accession>
<dbReference type="OrthoDB" id="10051416at2759"/>
<keyword evidence="2" id="KW-0812">Transmembrane</keyword>
<organism evidence="4 5">
    <name type="scientific">Allacma fusca</name>
    <dbReference type="NCBI Taxonomy" id="39272"/>
    <lineage>
        <taxon>Eukaryota</taxon>
        <taxon>Metazoa</taxon>
        <taxon>Ecdysozoa</taxon>
        <taxon>Arthropoda</taxon>
        <taxon>Hexapoda</taxon>
        <taxon>Collembola</taxon>
        <taxon>Symphypleona</taxon>
        <taxon>Sminthuridae</taxon>
        <taxon>Allacma</taxon>
    </lineage>
</organism>
<evidence type="ECO:0000256" key="2">
    <source>
        <dbReference type="SAM" id="Phobius"/>
    </source>
</evidence>
<evidence type="ECO:0000313" key="4">
    <source>
        <dbReference type="EMBL" id="CAG7734667.1"/>
    </source>
</evidence>
<feature type="region of interest" description="Disordered" evidence="1">
    <location>
        <begin position="4701"/>
        <end position="4725"/>
    </location>
</feature>
<feature type="compositionally biased region" description="Polar residues" evidence="1">
    <location>
        <begin position="1399"/>
        <end position="1416"/>
    </location>
</feature>
<feature type="region of interest" description="Disordered" evidence="1">
    <location>
        <begin position="3244"/>
        <end position="3274"/>
    </location>
</feature>
<keyword evidence="2" id="KW-0472">Membrane</keyword>
<feature type="region of interest" description="Disordered" evidence="1">
    <location>
        <begin position="2721"/>
        <end position="2752"/>
    </location>
</feature>